<evidence type="ECO:0000313" key="2">
    <source>
        <dbReference type="EMBL" id="SBV31587.1"/>
    </source>
</evidence>
<dbReference type="KEGG" id="sphu:SPPYR_0467"/>
<protein>
    <recommendedName>
        <fullName evidence="1">BioF2-like acetyltransferase domain-containing protein</fullName>
    </recommendedName>
</protein>
<accession>A0A1Y5PVS0</accession>
<name>A0A1Y5PVS0_9SPHN</name>
<gene>
    <name evidence="2" type="ORF">SPPYR_0467</name>
</gene>
<feature type="domain" description="BioF2-like acetyltransferase" evidence="1">
    <location>
        <begin position="198"/>
        <end position="336"/>
    </location>
</feature>
<sequence>MIHHDFASDLRAGIAAAGETVSANGGDTVRLLRWADLGPCDHARWTQLSDRAGAANVFAQHWFMDAALRHCAAPDDVRIAIAADAAGRWIGLLPLVRAPRFGRWPVANWRTWTATNQFLGAPLVLPRAAFRFWRLLLDHFDAHADGALLIHCHQFAADNPVAAALVGLCADDRRPLHLVNRFDRPARRPGSEAAPDAKAASRARSLARRLERDHGPVRYEMLGQGDDAQPWIDAFLALEGAGWKGRAGSAIGCAPDTEALFREVVREGQRRGQLRIARLTTAGGVAAMSSWFVSGKRGFGFKMTYDEALRSYAPGLLLMRYVAEQVGAEPDTFFDTCASPGAHSGGAFWRDRRTMFDCAIAIGTPRRRRLFSGLMRAREAVRRRSAGPAA</sequence>
<reference evidence="2" key="1">
    <citation type="submission" date="2016-03" db="EMBL/GenBank/DDBJ databases">
        <authorList>
            <person name="Ploux O."/>
        </authorList>
    </citation>
    <scope>NUCLEOTIDE SEQUENCE</scope>
    <source>
        <strain evidence="2">UC10</strain>
    </source>
</reference>
<dbReference type="InterPro" id="IPR016181">
    <property type="entry name" value="Acyl_CoA_acyltransferase"/>
</dbReference>
<dbReference type="EMBL" id="LT598653">
    <property type="protein sequence ID" value="SBV31587.1"/>
    <property type="molecule type" value="Genomic_DNA"/>
</dbReference>
<dbReference type="Pfam" id="PF13480">
    <property type="entry name" value="Acetyltransf_6"/>
    <property type="match status" value="1"/>
</dbReference>
<organism evidence="2">
    <name type="scientific">uncultured Sphingopyxis sp</name>
    <dbReference type="NCBI Taxonomy" id="310581"/>
    <lineage>
        <taxon>Bacteria</taxon>
        <taxon>Pseudomonadati</taxon>
        <taxon>Pseudomonadota</taxon>
        <taxon>Alphaproteobacteria</taxon>
        <taxon>Sphingomonadales</taxon>
        <taxon>Sphingomonadaceae</taxon>
        <taxon>Sphingopyxis</taxon>
        <taxon>environmental samples</taxon>
    </lineage>
</organism>
<dbReference type="SUPFAM" id="SSF55729">
    <property type="entry name" value="Acyl-CoA N-acyltransferases (Nat)"/>
    <property type="match status" value="1"/>
</dbReference>
<dbReference type="RefSeq" id="WP_295323246.1">
    <property type="nucleotide sequence ID" value="NZ_LT598653.1"/>
</dbReference>
<proteinExistence type="predicted"/>
<dbReference type="AlphaFoldDB" id="A0A1Y5PVS0"/>
<dbReference type="InterPro" id="IPR038740">
    <property type="entry name" value="BioF2-like_GNAT_dom"/>
</dbReference>
<evidence type="ECO:0000259" key="1">
    <source>
        <dbReference type="Pfam" id="PF13480"/>
    </source>
</evidence>